<evidence type="ECO:0000313" key="3">
    <source>
        <dbReference type="EMBL" id="UOQ57647.1"/>
    </source>
</evidence>
<dbReference type="Pfam" id="PF00795">
    <property type="entry name" value="CN_hydrolase"/>
    <property type="match status" value="1"/>
</dbReference>
<evidence type="ECO:0000256" key="1">
    <source>
        <dbReference type="ARBA" id="ARBA00022801"/>
    </source>
</evidence>
<dbReference type="Gene3D" id="3.60.110.10">
    <property type="entry name" value="Carbon-nitrogen hydrolase"/>
    <property type="match status" value="1"/>
</dbReference>
<protein>
    <submittedName>
        <fullName evidence="3">Carbon-nitrogen hydrolase family protein</fullName>
    </submittedName>
</protein>
<dbReference type="RefSeq" id="WP_244692781.1">
    <property type="nucleotide sequence ID" value="NZ_CP095044.1"/>
</dbReference>
<dbReference type="PANTHER" id="PTHR43674:SF2">
    <property type="entry name" value="BETA-UREIDOPROPIONASE"/>
    <property type="match status" value="1"/>
</dbReference>
<proteinExistence type="predicted"/>
<name>A0ABY4FMZ6_9MICO</name>
<dbReference type="CDD" id="cd07197">
    <property type="entry name" value="nitrilase"/>
    <property type="match status" value="1"/>
</dbReference>
<dbReference type="GO" id="GO:0016787">
    <property type="term" value="F:hydrolase activity"/>
    <property type="evidence" value="ECO:0007669"/>
    <property type="project" value="UniProtKB-KW"/>
</dbReference>
<feature type="domain" description="CN hydrolase" evidence="2">
    <location>
        <begin position="1"/>
        <end position="245"/>
    </location>
</feature>
<keyword evidence="4" id="KW-1185">Reference proteome</keyword>
<evidence type="ECO:0000313" key="4">
    <source>
        <dbReference type="Proteomes" id="UP000831786"/>
    </source>
</evidence>
<sequence length="277" mass="30410">MKLAALQVSASEDRDDTIRRTGELIDEAARQGAGVLLLPEFFAIPFVQPDPDPGYVTWAERMDGPSNTLAQQKSAEHGMTVVSSFFEGTDVPGVFHNTSVTFVRGEARQVYRKSHLPFSNGFPEKFYFRPGQESPSVVDAGDVKLGTIICYERHFPELSRTVALAGGEVLCVPVASASAPMKEVFQLELRAHAVFNQFFVICSNRVGLEGTKDYFGLSAVYGPDGTILAQVPDGEEGVAVAQVDLEEMRAARMRRPFFRDRRPELYGSLGEEPAGSR</sequence>
<dbReference type="InterPro" id="IPR003010">
    <property type="entry name" value="C-N_Hydrolase"/>
</dbReference>
<reference evidence="3 4" key="1">
    <citation type="submission" date="2022-04" db="EMBL/GenBank/DDBJ databases">
        <title>Leucobacter sp. isolated from rhizosphere of garlic.</title>
        <authorList>
            <person name="Won M."/>
            <person name="Lee C.-M."/>
            <person name="Woen H.-Y."/>
            <person name="Kwon S.-W."/>
        </authorList>
    </citation>
    <scope>NUCLEOTIDE SEQUENCE [LARGE SCALE GENOMIC DNA]</scope>
    <source>
        <strain evidence="3 4">H21R-40</strain>
    </source>
</reference>
<dbReference type="EMBL" id="CP095045">
    <property type="protein sequence ID" value="UOQ57647.1"/>
    <property type="molecule type" value="Genomic_DNA"/>
</dbReference>
<evidence type="ECO:0000259" key="2">
    <source>
        <dbReference type="PROSITE" id="PS50263"/>
    </source>
</evidence>
<dbReference type="PROSITE" id="PS50263">
    <property type="entry name" value="CN_HYDROLASE"/>
    <property type="match status" value="1"/>
</dbReference>
<organism evidence="3 4">
    <name type="scientific">Leucobacter allii</name>
    <dbReference type="NCBI Taxonomy" id="2932247"/>
    <lineage>
        <taxon>Bacteria</taxon>
        <taxon>Bacillati</taxon>
        <taxon>Actinomycetota</taxon>
        <taxon>Actinomycetes</taxon>
        <taxon>Micrococcales</taxon>
        <taxon>Microbacteriaceae</taxon>
        <taxon>Leucobacter</taxon>
    </lineage>
</organism>
<dbReference type="SUPFAM" id="SSF56317">
    <property type="entry name" value="Carbon-nitrogen hydrolase"/>
    <property type="match status" value="1"/>
</dbReference>
<accession>A0ABY4FMZ6</accession>
<gene>
    <name evidence="3" type="ORF">MUN78_02040</name>
</gene>
<dbReference type="Proteomes" id="UP000831786">
    <property type="component" value="Chromosome"/>
</dbReference>
<keyword evidence="1 3" id="KW-0378">Hydrolase</keyword>
<dbReference type="InterPro" id="IPR036526">
    <property type="entry name" value="C-N_Hydrolase_sf"/>
</dbReference>
<dbReference type="InterPro" id="IPR050345">
    <property type="entry name" value="Aliph_Amidase/BUP"/>
</dbReference>
<dbReference type="PANTHER" id="PTHR43674">
    <property type="entry name" value="NITRILASE C965.09-RELATED"/>
    <property type="match status" value="1"/>
</dbReference>